<gene>
    <name evidence="2" type="ORF">KM312_10805</name>
</gene>
<feature type="transmembrane region" description="Helical" evidence="1">
    <location>
        <begin position="175"/>
        <end position="200"/>
    </location>
</feature>
<sequence length="278" mass="30522">MNRAALSIARLYILFALRNPVVFVAMGGAIIYAAFETMNGLAALREIQLTCLEAVYLIQENALFHTYGLFVPFLVLISPLLSSKDLERIVAFRASRRTDLWVAKVLAIAVLAVFFLAVPFLLILIAASLHHSPALMWSEAFLQLAESSDGSVTGIFAHPAFPSAVLFLIQAHRPWSVLVLQGLLFLVSFVLSGMLGAVLADLLRRPALALMLVVVFWVSALVPPGTFPFIVSFLSPETHLLLVNRSLFNYLVSFQYLVPASVLVFLLGQRLITRAVLG</sequence>
<comment type="caution">
    <text evidence="2">The sequence shown here is derived from an EMBL/GenBank/DDBJ whole genome shotgun (WGS) entry which is preliminary data.</text>
</comment>
<proteinExistence type="predicted"/>
<keyword evidence="1" id="KW-1133">Transmembrane helix</keyword>
<accession>A0A947CY22</accession>
<dbReference type="AlphaFoldDB" id="A0A947CY22"/>
<feature type="transmembrane region" description="Helical" evidence="1">
    <location>
        <begin position="247"/>
        <end position="268"/>
    </location>
</feature>
<evidence type="ECO:0000256" key="1">
    <source>
        <dbReference type="SAM" id="Phobius"/>
    </source>
</evidence>
<feature type="transmembrane region" description="Helical" evidence="1">
    <location>
        <begin position="207"/>
        <end position="227"/>
    </location>
</feature>
<keyword evidence="1" id="KW-0472">Membrane</keyword>
<dbReference type="Proteomes" id="UP000748108">
    <property type="component" value="Unassembled WGS sequence"/>
</dbReference>
<evidence type="ECO:0000313" key="3">
    <source>
        <dbReference type="Proteomes" id="UP000748108"/>
    </source>
</evidence>
<feature type="transmembrane region" description="Helical" evidence="1">
    <location>
        <begin position="62"/>
        <end position="81"/>
    </location>
</feature>
<evidence type="ECO:0000313" key="2">
    <source>
        <dbReference type="EMBL" id="MBT9283109.1"/>
    </source>
</evidence>
<organism evidence="2 3">
    <name type="scientific">Hydrogenibacillus schlegelii</name>
    <name type="common">Bacillus schlegelii</name>
    <dbReference type="NCBI Taxonomy" id="1484"/>
    <lineage>
        <taxon>Bacteria</taxon>
        <taxon>Bacillati</taxon>
        <taxon>Bacillota</taxon>
        <taxon>Bacilli</taxon>
        <taxon>Bacillales</taxon>
        <taxon>Bacillales Family X. Incertae Sedis</taxon>
        <taxon>Hydrogenibacillus</taxon>
    </lineage>
</organism>
<feature type="transmembrane region" description="Helical" evidence="1">
    <location>
        <begin position="101"/>
        <end position="127"/>
    </location>
</feature>
<feature type="transmembrane region" description="Helical" evidence="1">
    <location>
        <begin position="12"/>
        <end position="35"/>
    </location>
</feature>
<keyword evidence="1" id="KW-0812">Transmembrane</keyword>
<reference evidence="2" key="1">
    <citation type="journal article" date="2021" name="Microbiology">
        <title>Metagenomic Analysis of the Microbial Community in the Underground Coal Fire Area (Kemerovo Region, Russia) Revealed Predominance of Thermophilic Members of the Phyla Deinococcus-thermus, Aquificae, and Firmicutes.</title>
        <authorList>
            <person name="Kadnikov V."/>
            <person name="Mardanov A.V."/>
            <person name="Beletsky A.V."/>
            <person name="Karnachuk O.V."/>
            <person name="Ravin N.V."/>
        </authorList>
    </citation>
    <scope>NUCLEOTIDE SEQUENCE</scope>
    <source>
        <strain evidence="2">RBS10-49</strain>
    </source>
</reference>
<name>A0A947CY22_HYDSH</name>
<dbReference type="EMBL" id="JAHHQF010000075">
    <property type="protein sequence ID" value="MBT9283109.1"/>
    <property type="molecule type" value="Genomic_DNA"/>
</dbReference>
<protein>
    <submittedName>
        <fullName evidence="2">Uncharacterized protein</fullName>
    </submittedName>
</protein>